<organism evidence="7 8">
    <name type="scientific">Aliigemmobacter aestuarii</name>
    <dbReference type="NCBI Taxonomy" id="1445661"/>
    <lineage>
        <taxon>Bacteria</taxon>
        <taxon>Pseudomonadati</taxon>
        <taxon>Pseudomonadota</taxon>
        <taxon>Alphaproteobacteria</taxon>
        <taxon>Rhodobacterales</taxon>
        <taxon>Paracoccaceae</taxon>
        <taxon>Aliigemmobacter</taxon>
    </lineage>
</organism>
<dbReference type="Pfam" id="PF00933">
    <property type="entry name" value="Glyco_hydro_3"/>
    <property type="match status" value="1"/>
</dbReference>
<dbReference type="InterPro" id="IPR001764">
    <property type="entry name" value="Glyco_hydro_3_N"/>
</dbReference>
<name>A0A4S3MLP2_9RHOB</name>
<dbReference type="NCBIfam" id="NF003740">
    <property type="entry name" value="PRK05337.1"/>
    <property type="match status" value="1"/>
</dbReference>
<reference evidence="7 8" key="1">
    <citation type="submission" date="2019-04" db="EMBL/GenBank/DDBJ databases">
        <title>Draft genome sequence of Gemmobacter aestuarii sp. nov.</title>
        <authorList>
            <person name="Hameed A."/>
            <person name="Lin S.-Y."/>
            <person name="Shahina M."/>
            <person name="Lai W.-A."/>
            <person name="Young C.-C."/>
        </authorList>
    </citation>
    <scope>NUCLEOTIDE SEQUENCE [LARGE SCALE GENOMIC DNA]</scope>
    <source>
        <strain evidence="7 8">CC-PW-75</strain>
    </source>
</reference>
<dbReference type="InterPro" id="IPR050226">
    <property type="entry name" value="NagZ_Beta-hexosaminidase"/>
</dbReference>
<dbReference type="AlphaFoldDB" id="A0A4S3MLP2"/>
<evidence type="ECO:0000256" key="1">
    <source>
        <dbReference type="ARBA" id="ARBA00001231"/>
    </source>
</evidence>
<evidence type="ECO:0000256" key="3">
    <source>
        <dbReference type="ARBA" id="ARBA00012663"/>
    </source>
</evidence>
<evidence type="ECO:0000259" key="6">
    <source>
        <dbReference type="Pfam" id="PF00933"/>
    </source>
</evidence>
<dbReference type="EC" id="3.2.1.52" evidence="3"/>
<dbReference type="PROSITE" id="PS00775">
    <property type="entry name" value="GLYCOSYL_HYDROL_F3"/>
    <property type="match status" value="1"/>
</dbReference>
<dbReference type="InterPro" id="IPR036962">
    <property type="entry name" value="Glyco_hydro_3_N_sf"/>
</dbReference>
<dbReference type="InterPro" id="IPR019800">
    <property type="entry name" value="Glyco_hydro_3_AS"/>
</dbReference>
<evidence type="ECO:0000313" key="8">
    <source>
        <dbReference type="Proteomes" id="UP000309450"/>
    </source>
</evidence>
<dbReference type="SUPFAM" id="SSF51445">
    <property type="entry name" value="(Trans)glycosidases"/>
    <property type="match status" value="1"/>
</dbReference>
<feature type="domain" description="Glycoside hydrolase family 3 N-terminal" evidence="6">
    <location>
        <begin position="32"/>
        <end position="305"/>
    </location>
</feature>
<dbReference type="GO" id="GO:0009254">
    <property type="term" value="P:peptidoglycan turnover"/>
    <property type="evidence" value="ECO:0007669"/>
    <property type="project" value="TreeGrafter"/>
</dbReference>
<comment type="catalytic activity">
    <reaction evidence="1">
        <text>Hydrolysis of terminal non-reducing N-acetyl-D-hexosamine residues in N-acetyl-beta-D-hexosaminides.</text>
        <dbReference type="EC" id="3.2.1.52"/>
    </reaction>
</comment>
<dbReference type="Proteomes" id="UP000309450">
    <property type="component" value="Unassembled WGS sequence"/>
</dbReference>
<keyword evidence="5 7" id="KW-0326">Glycosidase</keyword>
<accession>A0A4S3MLP2</accession>
<gene>
    <name evidence="7" type="primary">nagZ</name>
    <name evidence="7" type="ORF">E7811_13545</name>
</gene>
<keyword evidence="8" id="KW-1185">Reference proteome</keyword>
<keyword evidence="4 7" id="KW-0378">Hydrolase</keyword>
<dbReference type="RefSeq" id="WP_136395176.1">
    <property type="nucleotide sequence ID" value="NZ_SSND01000003.1"/>
</dbReference>
<dbReference type="EMBL" id="SSND01000003">
    <property type="protein sequence ID" value="THD83148.1"/>
    <property type="molecule type" value="Genomic_DNA"/>
</dbReference>
<sequence>MTATNGATIFGCAGPELGADEAAFFRDADPWGFILFARNVESPDQLRRLTDGLRASVGRDAPVFVDQEGGRVQRLRAPHWREWLPPLEMVRLATAGAPSGHARIVAERAVWLRYRIIASELRAVGIDGNCAPCLDVATGATHEFLKNRCLSDDPARVARLGRAAANGLLSGGVLPVVKHMPGHGRATLDTHKALPTVSEGAEVLASTDFAPFAALSDMPLAMTAHIVFSAFDARPATQSPEVVRLIRDRIGFAGVLMTDDLNMEALSGSLAQRTAASLAAGCDIALHCKGDLGQMIEVAAAAGRLDTATQARADAALGWRREPEYADIVQLESELTGLLDGQGHV</sequence>
<dbReference type="GO" id="GO:0005975">
    <property type="term" value="P:carbohydrate metabolic process"/>
    <property type="evidence" value="ECO:0007669"/>
    <property type="project" value="InterPro"/>
</dbReference>
<dbReference type="Gene3D" id="3.20.20.300">
    <property type="entry name" value="Glycoside hydrolase, family 3, N-terminal domain"/>
    <property type="match status" value="1"/>
</dbReference>
<dbReference type="GO" id="GO:0004563">
    <property type="term" value="F:beta-N-acetylhexosaminidase activity"/>
    <property type="evidence" value="ECO:0007669"/>
    <property type="project" value="UniProtKB-EC"/>
</dbReference>
<evidence type="ECO:0000313" key="7">
    <source>
        <dbReference type="EMBL" id="THD83148.1"/>
    </source>
</evidence>
<comment type="similarity">
    <text evidence="2">Belongs to the glycosyl hydrolase 3 family.</text>
</comment>
<evidence type="ECO:0000256" key="2">
    <source>
        <dbReference type="ARBA" id="ARBA00005336"/>
    </source>
</evidence>
<dbReference type="InterPro" id="IPR017853">
    <property type="entry name" value="GH"/>
</dbReference>
<evidence type="ECO:0000256" key="4">
    <source>
        <dbReference type="ARBA" id="ARBA00022801"/>
    </source>
</evidence>
<proteinExistence type="inferred from homology"/>
<protein>
    <recommendedName>
        <fullName evidence="3">beta-N-acetylhexosaminidase</fullName>
        <ecNumber evidence="3">3.2.1.52</ecNumber>
    </recommendedName>
</protein>
<comment type="caution">
    <text evidence="7">The sequence shown here is derived from an EMBL/GenBank/DDBJ whole genome shotgun (WGS) entry which is preliminary data.</text>
</comment>
<dbReference type="PANTHER" id="PTHR30480">
    <property type="entry name" value="BETA-HEXOSAMINIDASE-RELATED"/>
    <property type="match status" value="1"/>
</dbReference>
<evidence type="ECO:0000256" key="5">
    <source>
        <dbReference type="ARBA" id="ARBA00023295"/>
    </source>
</evidence>
<dbReference type="PANTHER" id="PTHR30480:SF13">
    <property type="entry name" value="BETA-HEXOSAMINIDASE"/>
    <property type="match status" value="1"/>
</dbReference>
<dbReference type="OrthoDB" id="9786661at2"/>